<evidence type="ECO:0000256" key="10">
    <source>
        <dbReference type="ARBA" id="ARBA00023136"/>
    </source>
</evidence>
<evidence type="ECO:0000256" key="12">
    <source>
        <dbReference type="ARBA" id="ARBA00032165"/>
    </source>
</evidence>
<evidence type="ECO:0000256" key="8">
    <source>
        <dbReference type="ARBA" id="ARBA00022960"/>
    </source>
</evidence>
<gene>
    <name evidence="17" type="ORF">KC19_7G160500</name>
</gene>
<comment type="caution">
    <text evidence="17">The sequence shown here is derived from an EMBL/GenBank/DDBJ whole genome shotgun (WGS) entry which is preliminary data.</text>
</comment>
<evidence type="ECO:0000256" key="14">
    <source>
        <dbReference type="SAM" id="MobiDB-lite"/>
    </source>
</evidence>
<evidence type="ECO:0000256" key="2">
    <source>
        <dbReference type="ARBA" id="ARBA00009040"/>
    </source>
</evidence>
<organism evidence="17 18">
    <name type="scientific">Ceratodon purpureus</name>
    <name type="common">Fire moss</name>
    <name type="synonym">Dicranum purpureum</name>
    <dbReference type="NCBI Taxonomy" id="3225"/>
    <lineage>
        <taxon>Eukaryota</taxon>
        <taxon>Viridiplantae</taxon>
        <taxon>Streptophyta</taxon>
        <taxon>Embryophyta</taxon>
        <taxon>Bryophyta</taxon>
        <taxon>Bryophytina</taxon>
        <taxon>Bryopsida</taxon>
        <taxon>Dicranidae</taxon>
        <taxon>Pseudoditrichales</taxon>
        <taxon>Ditrichaceae</taxon>
        <taxon>Ceratodon</taxon>
    </lineage>
</organism>
<keyword evidence="11" id="KW-0961">Cell wall biogenesis/degradation</keyword>
<feature type="transmembrane region" description="Helical" evidence="15">
    <location>
        <begin position="472"/>
        <end position="490"/>
    </location>
</feature>
<evidence type="ECO:0000256" key="9">
    <source>
        <dbReference type="ARBA" id="ARBA00022989"/>
    </source>
</evidence>
<feature type="region of interest" description="Disordered" evidence="14">
    <location>
        <begin position="1045"/>
        <end position="1072"/>
    </location>
</feature>
<feature type="compositionally biased region" description="Basic and acidic residues" evidence="14">
    <location>
        <begin position="1051"/>
        <end position="1072"/>
    </location>
</feature>
<feature type="transmembrane region" description="Helical" evidence="15">
    <location>
        <begin position="1634"/>
        <end position="1655"/>
    </location>
</feature>
<evidence type="ECO:0000313" key="18">
    <source>
        <dbReference type="Proteomes" id="UP000822688"/>
    </source>
</evidence>
<dbReference type="PANTHER" id="PTHR12741">
    <property type="entry name" value="LYST-INTERACTING PROTEIN LIP5 DOPAMINE RESPONSIVE PROTEIN DRG-1"/>
    <property type="match status" value="1"/>
</dbReference>
<evidence type="ECO:0000256" key="15">
    <source>
        <dbReference type="SAM" id="Phobius"/>
    </source>
</evidence>
<comment type="catalytic activity">
    <reaction evidence="13">
        <text>[(1-&gt;3)-beta-D-glucosyl](n) + UDP-alpha-D-glucose = [(1-&gt;3)-beta-D-glucosyl](n+1) + UDP + H(+)</text>
        <dbReference type="Rhea" id="RHEA:21476"/>
        <dbReference type="Rhea" id="RHEA-COMP:11146"/>
        <dbReference type="Rhea" id="RHEA-COMP:14303"/>
        <dbReference type="ChEBI" id="CHEBI:15378"/>
        <dbReference type="ChEBI" id="CHEBI:37671"/>
        <dbReference type="ChEBI" id="CHEBI:58223"/>
        <dbReference type="ChEBI" id="CHEBI:58885"/>
        <dbReference type="EC" id="2.4.1.34"/>
    </reaction>
</comment>
<feature type="transmembrane region" description="Helical" evidence="15">
    <location>
        <begin position="519"/>
        <end position="537"/>
    </location>
</feature>
<feature type="transmembrane region" description="Helical" evidence="15">
    <location>
        <begin position="1601"/>
        <end position="1622"/>
    </location>
</feature>
<dbReference type="GO" id="GO:0000148">
    <property type="term" value="C:1,3-beta-D-glucan synthase complex"/>
    <property type="evidence" value="ECO:0007669"/>
    <property type="project" value="InterPro"/>
</dbReference>
<sequence>MGDLVYNIVPVDDLSAAREHPVVQFPEVRGAVLALRNTESLRRPPYGEWRRGMDILDWLGCWFGFQSSNVKNQREHLVLLLANAQMRFSPEATEELDGRVVRKIRRKMTKNYESWCTFVGKQKQLRLPSGKHVGDERQQRKELLYTSLYLLIWGEAANLRFMPECLCFIFHNMAQELNNLLEGDSARDFKPETCTPDPNGFLKRVVSPLFEVVKAEASLNSSGDAPHSSWRNYDDINEYFWSDRCFTHLKWPMDQGSNFLVKPEKGRHVPKHKVGKTGFVEQRSFFNIFRSFDRLWIGYILVLQACIVTLWSGQQRAPWVELQNRDSLARLLTIFITWSALRLFLALLDLVMQYSLISWETWKTGLRMILKVLVASIWVGIFSIFYRTMWDKRHQDHAWSAAANKLFYRYLYTMGIFVLPEGLALALFIIPFVRNILEKSSFKLFHAMTWWFQTRSYVGRGLREGLVDNFKYTLFWILVLASKFLFSYFLQLKPLIRPTKEILEMTDINYKWPQIFSKGNRAAVLALWAPVILIYFMDTQIWYTIWSALVGALVGLMDHLGEIRNVHQLKLRFQMFPRAVQFNLIPESWSDGTKQRFRNSWWTSVKNLFQRIRLRYGVPSQETKEESMEARRFSHIWNEILKTFREEDLISNRELELLEIPIPVWNISVFQWPSTLLANEVYAALDLVKDKHVEDKVVWKKISKSEYRRCAIVESYESIKHILVYRILRQNSADHILVKTLFEDHIDNAISARRFTVAFSLAKLPEVHKCLLTLVKKILAKKSDEVVEALQALWHCIVNEFARSEERSLIKQNFVEKHINTSTVFKDSVVLPNKEDKAFYKQIKRLQTTLETKDTLLSVPKGLEARRRISFFANSLFMTMPRAPQVEKMCAFSVLTPYYAEEVVYSLKDLNTTNEDGITTLFYLQKVFPDDWKHFKERFRKEDGSEESDKQFIDRMSGLDDAAEGGTQKKNDAKKKDNTKSGLEDEDGLELCLWASYRGQTLARTVRGMMYYERALECQAFLDAAKEKDLDEALGFKELIERASSSVSEGSSRRQEEVNLGDSRRGQGLDDETRKKQVLATAAMKFTYVVAAQVYGTQKKNGANQAKGIAYLLKAYKGLRIAYVDEVETTSGKQYFSVLVKYDRDAKLEMEIFRIQLPGPLKQGEGKPENQNHALIFTRGDAVQTIDMNQEMYFEEALKMRNLLEEFDKHHGVRKPTILGVREHVFTGSVSSLAWFMSAQETSFVTLGQRVLANPLKIRMHYGHPDVFNRLWFMSRGGISKASRTINISEDIFAGFNCTQRGGTVTHHEYIQAGKGRDVGLNQIAMFEAKVASGNGEQVLSRDVYRLGHRLDFFRMLSFYYTTVGFFINNLIVVLTVFAFLWGRVYLAVSGVEASLTSSKILSNTALLASLNQQLIVQLGIMTALPMIVENALEHGFTKALWEFFTMQLQLASVFFTFSMGTRAHYFGRTLLHGGAAYRATGRGFVVKHERFAVIYRLYSRSHFVKAIELIALLIIYRVYGASRSSNTYLFISLTSWFMSLTWIVGPFIFNPSGFDWLKTLEDFEDFISWLKYKGGFIVGSEQSWERWWMDEQKHLENTGVWGKVADIILNLRFFFFQYGIVYQLNIAATSQSIFVYLVSWSYIFVAGLIHVIIASASGRYATKRHGLYRAIQAGLISIVVLVIVLLKVFTAFSLRDLLTSLLAFVPTGWGILQIIAVLRTRWLEKSVLWPVVINVARLYEFGMGLIVLAPVAVLSWLPGFQAMQTRVLFNEGFSRGLQISQLLVTVQKAKKSE</sequence>
<keyword evidence="7 15" id="KW-0812">Transmembrane</keyword>
<feature type="transmembrane region" description="Helical" evidence="15">
    <location>
        <begin position="295"/>
        <end position="313"/>
    </location>
</feature>
<dbReference type="EMBL" id="CM026428">
    <property type="protein sequence ID" value="KAG0567784.1"/>
    <property type="molecule type" value="Genomic_DNA"/>
</dbReference>
<feature type="transmembrane region" description="Helical" evidence="15">
    <location>
        <begin position="334"/>
        <end position="356"/>
    </location>
</feature>
<keyword evidence="18" id="KW-1185">Reference proteome</keyword>
<dbReference type="SMART" id="SM01205">
    <property type="entry name" value="FKS1_dom1"/>
    <property type="match status" value="1"/>
</dbReference>
<dbReference type="InterPro" id="IPR003440">
    <property type="entry name" value="Glyco_trans_48_dom"/>
</dbReference>
<evidence type="ECO:0000256" key="1">
    <source>
        <dbReference type="ARBA" id="ARBA00004651"/>
    </source>
</evidence>
<dbReference type="PANTHER" id="PTHR12741:SF7">
    <property type="entry name" value="CALLOSE SYNTHASE 12"/>
    <property type="match status" value="1"/>
</dbReference>
<feature type="transmembrane region" description="Helical" evidence="15">
    <location>
        <begin position="1667"/>
        <end position="1687"/>
    </location>
</feature>
<keyword evidence="9 15" id="KW-1133">Transmembrane helix</keyword>
<accession>A0A8T0HBT9</accession>
<dbReference type="GO" id="GO:0008360">
    <property type="term" value="P:regulation of cell shape"/>
    <property type="evidence" value="ECO:0007669"/>
    <property type="project" value="UniProtKB-KW"/>
</dbReference>
<protein>
    <recommendedName>
        <fullName evidence="12">1,3-beta-glucan synthase</fullName>
        <ecNumber evidence="3">2.4.1.34</ecNumber>
    </recommendedName>
    <alternativeName>
        <fullName evidence="12">1,3-beta-glucan synthase</fullName>
    </alternativeName>
</protein>
<evidence type="ECO:0000256" key="6">
    <source>
        <dbReference type="ARBA" id="ARBA00022679"/>
    </source>
</evidence>
<comment type="subcellular location">
    <subcellularLocation>
        <location evidence="1">Cell membrane</location>
        <topology evidence="1">Multi-pass membrane protein</topology>
    </subcellularLocation>
</comment>
<feature type="transmembrane region" description="Helical" evidence="15">
    <location>
        <begin position="368"/>
        <end position="389"/>
    </location>
</feature>
<feature type="domain" description="1,3-beta-glucan synthase component FKS1-like" evidence="16">
    <location>
        <begin position="140"/>
        <end position="254"/>
    </location>
</feature>
<keyword evidence="5" id="KW-0328">Glycosyltransferase</keyword>
<dbReference type="Pfam" id="PF14288">
    <property type="entry name" value="FKS1_dom1"/>
    <property type="match status" value="1"/>
</dbReference>
<evidence type="ECO:0000256" key="11">
    <source>
        <dbReference type="ARBA" id="ARBA00023316"/>
    </source>
</evidence>
<dbReference type="GO" id="GO:0003843">
    <property type="term" value="F:1,3-beta-D-glucan synthase activity"/>
    <property type="evidence" value="ECO:0007669"/>
    <property type="project" value="UniProtKB-EC"/>
</dbReference>
<reference evidence="17" key="1">
    <citation type="submission" date="2020-06" db="EMBL/GenBank/DDBJ databases">
        <title>WGS assembly of Ceratodon purpureus strain R40.</title>
        <authorList>
            <person name="Carey S.B."/>
            <person name="Jenkins J."/>
            <person name="Shu S."/>
            <person name="Lovell J.T."/>
            <person name="Sreedasyam A."/>
            <person name="Maumus F."/>
            <person name="Tiley G.P."/>
            <person name="Fernandez-Pozo N."/>
            <person name="Barry K."/>
            <person name="Chen C."/>
            <person name="Wang M."/>
            <person name="Lipzen A."/>
            <person name="Daum C."/>
            <person name="Saski C.A."/>
            <person name="Payton A.C."/>
            <person name="Mcbreen J.C."/>
            <person name="Conrad R.E."/>
            <person name="Kollar L.M."/>
            <person name="Olsson S."/>
            <person name="Huttunen S."/>
            <person name="Landis J.B."/>
            <person name="Wickett N.J."/>
            <person name="Johnson M.G."/>
            <person name="Rensing S.A."/>
            <person name="Grimwood J."/>
            <person name="Schmutz J."/>
            <person name="Mcdaniel S.F."/>
        </authorList>
    </citation>
    <scope>NUCLEOTIDE SEQUENCE</scope>
    <source>
        <strain evidence="17">R40</strain>
    </source>
</reference>
<proteinExistence type="inferred from homology"/>
<feature type="compositionally biased region" description="Basic and acidic residues" evidence="14">
    <location>
        <begin position="967"/>
        <end position="983"/>
    </location>
</feature>
<evidence type="ECO:0000256" key="7">
    <source>
        <dbReference type="ARBA" id="ARBA00022692"/>
    </source>
</evidence>
<dbReference type="EC" id="2.4.1.34" evidence="3"/>
<dbReference type="Pfam" id="PF02364">
    <property type="entry name" value="Glucan_synthase"/>
    <property type="match status" value="1"/>
</dbReference>
<feature type="transmembrane region" description="Helical" evidence="15">
    <location>
        <begin position="1529"/>
        <end position="1550"/>
    </location>
</feature>
<evidence type="ECO:0000256" key="13">
    <source>
        <dbReference type="ARBA" id="ARBA00047777"/>
    </source>
</evidence>
<evidence type="ECO:0000256" key="3">
    <source>
        <dbReference type="ARBA" id="ARBA00012589"/>
    </source>
</evidence>
<keyword evidence="8" id="KW-0133">Cell shape</keyword>
<name>A0A8T0HBT9_CERPU</name>
<feature type="transmembrane region" description="Helical" evidence="15">
    <location>
        <begin position="1699"/>
        <end position="1719"/>
    </location>
</feature>
<feature type="region of interest" description="Disordered" evidence="14">
    <location>
        <begin position="960"/>
        <end position="983"/>
    </location>
</feature>
<evidence type="ECO:0000313" key="17">
    <source>
        <dbReference type="EMBL" id="KAG0567784.1"/>
    </source>
</evidence>
<dbReference type="Proteomes" id="UP000822688">
    <property type="component" value="Chromosome 7"/>
</dbReference>
<dbReference type="Pfam" id="PF25968">
    <property type="entry name" value="CALS1"/>
    <property type="match status" value="1"/>
</dbReference>
<dbReference type="OrthoDB" id="1880850at2759"/>
<comment type="similarity">
    <text evidence="2">Belongs to the glycosyltransferase 48 family.</text>
</comment>
<keyword evidence="10 15" id="KW-0472">Membrane</keyword>
<feature type="transmembrane region" description="Helical" evidence="15">
    <location>
        <begin position="1359"/>
        <end position="1381"/>
    </location>
</feature>
<dbReference type="InterPro" id="IPR058851">
    <property type="entry name" value="CALS1_helical"/>
</dbReference>
<feature type="transmembrane region" description="Helical" evidence="15">
    <location>
        <begin position="410"/>
        <end position="433"/>
    </location>
</feature>
<keyword evidence="6" id="KW-0808">Transferase</keyword>
<evidence type="ECO:0000256" key="4">
    <source>
        <dbReference type="ARBA" id="ARBA00022475"/>
    </source>
</evidence>
<evidence type="ECO:0000256" key="5">
    <source>
        <dbReference type="ARBA" id="ARBA00022676"/>
    </source>
</evidence>
<keyword evidence="4" id="KW-1003">Cell membrane</keyword>
<feature type="transmembrane region" description="Helical" evidence="15">
    <location>
        <begin position="1739"/>
        <end position="1758"/>
    </location>
</feature>
<dbReference type="GO" id="GO:0006075">
    <property type="term" value="P:(1-&gt;3)-beta-D-glucan biosynthetic process"/>
    <property type="evidence" value="ECO:0007669"/>
    <property type="project" value="InterPro"/>
</dbReference>
<evidence type="ECO:0000259" key="16">
    <source>
        <dbReference type="SMART" id="SM01205"/>
    </source>
</evidence>
<dbReference type="InterPro" id="IPR026899">
    <property type="entry name" value="FKS1-like_dom1"/>
</dbReference>
<dbReference type="GO" id="GO:0005886">
    <property type="term" value="C:plasma membrane"/>
    <property type="evidence" value="ECO:0007669"/>
    <property type="project" value="TreeGrafter"/>
</dbReference>